<keyword evidence="4" id="KW-0547">Nucleotide-binding</keyword>
<organism evidence="12 13">
    <name type="scientific">Carboxylicivirga linearis</name>
    <dbReference type="NCBI Taxonomy" id="1628157"/>
    <lineage>
        <taxon>Bacteria</taxon>
        <taxon>Pseudomonadati</taxon>
        <taxon>Bacteroidota</taxon>
        <taxon>Bacteroidia</taxon>
        <taxon>Marinilabiliales</taxon>
        <taxon>Marinilabiliaceae</taxon>
        <taxon>Carboxylicivirga</taxon>
    </lineage>
</organism>
<dbReference type="InterPro" id="IPR006204">
    <property type="entry name" value="GHMP_kinase_N_dom"/>
</dbReference>
<dbReference type="Pfam" id="PF00288">
    <property type="entry name" value="GHMP_kinases_N"/>
    <property type="match status" value="1"/>
</dbReference>
<accession>A0ABS5K022</accession>
<dbReference type="InterPro" id="IPR014721">
    <property type="entry name" value="Ribsml_uS5_D2-typ_fold_subgr"/>
</dbReference>
<evidence type="ECO:0000256" key="10">
    <source>
        <dbReference type="SAM" id="Phobius"/>
    </source>
</evidence>
<dbReference type="PRINTS" id="PR00959">
    <property type="entry name" value="MEVGALKINASE"/>
</dbReference>
<dbReference type="InterPro" id="IPR020568">
    <property type="entry name" value="Ribosomal_Su5_D2-typ_SF"/>
</dbReference>
<dbReference type="InterPro" id="IPR036554">
    <property type="entry name" value="GHMP_kinase_C_sf"/>
</dbReference>
<evidence type="ECO:0000256" key="9">
    <source>
        <dbReference type="ARBA" id="ARBA00029438"/>
    </source>
</evidence>
<keyword evidence="6" id="KW-0067">ATP-binding</keyword>
<dbReference type="EMBL" id="JAGUCO010000023">
    <property type="protein sequence ID" value="MBS2100476.1"/>
    <property type="molecule type" value="Genomic_DNA"/>
</dbReference>
<name>A0ABS5K022_9BACT</name>
<keyword evidence="8" id="KW-0443">Lipid metabolism</keyword>
<evidence type="ECO:0000256" key="8">
    <source>
        <dbReference type="ARBA" id="ARBA00023098"/>
    </source>
</evidence>
<dbReference type="SUPFAM" id="SSF54211">
    <property type="entry name" value="Ribosomal protein S5 domain 2-like"/>
    <property type="match status" value="1"/>
</dbReference>
<dbReference type="Proteomes" id="UP000708576">
    <property type="component" value="Unassembled WGS sequence"/>
</dbReference>
<evidence type="ECO:0000256" key="4">
    <source>
        <dbReference type="ARBA" id="ARBA00022741"/>
    </source>
</evidence>
<dbReference type="SUPFAM" id="SSF55060">
    <property type="entry name" value="GHMP Kinase, C-terminal domain"/>
    <property type="match status" value="1"/>
</dbReference>
<feature type="domain" description="GHMP kinase N-terminal" evidence="11">
    <location>
        <begin position="95"/>
        <end position="165"/>
    </location>
</feature>
<comment type="pathway">
    <text evidence="9">Isoprenoid biosynthesis; isopentenyl diphosphate biosynthesis via mevalonate pathway; isopentenyl diphosphate from (R)-mevalonate: step 1/3.</text>
</comment>
<keyword evidence="13" id="KW-1185">Reference proteome</keyword>
<dbReference type="Gene3D" id="3.30.230.10">
    <property type="match status" value="1"/>
</dbReference>
<keyword evidence="1" id="KW-0963">Cytoplasm</keyword>
<evidence type="ECO:0000256" key="5">
    <source>
        <dbReference type="ARBA" id="ARBA00022777"/>
    </source>
</evidence>
<keyword evidence="10" id="KW-0472">Membrane</keyword>
<evidence type="ECO:0000256" key="6">
    <source>
        <dbReference type="ARBA" id="ARBA00022840"/>
    </source>
</evidence>
<proteinExistence type="predicted"/>
<evidence type="ECO:0000256" key="1">
    <source>
        <dbReference type="ARBA" id="ARBA00022490"/>
    </source>
</evidence>
<dbReference type="InterPro" id="IPR006205">
    <property type="entry name" value="Mev_gal_kin"/>
</dbReference>
<dbReference type="Gene3D" id="3.30.70.890">
    <property type="entry name" value="GHMP kinase, C-terminal domain"/>
    <property type="match status" value="1"/>
</dbReference>
<keyword evidence="7" id="KW-0460">Magnesium</keyword>
<reference evidence="12 13" key="1">
    <citation type="journal article" date="2015" name="Int. J. Syst. Evol. Microbiol.">
        <title>Carboxylicivirga linearis sp. nov., isolated from a sea cucumber culture pond.</title>
        <authorList>
            <person name="Wang F.Q."/>
            <person name="Zhou Y.X."/>
            <person name="Lin X.Z."/>
            <person name="Chen G.J."/>
            <person name="Du Z.J."/>
        </authorList>
    </citation>
    <scope>NUCLEOTIDE SEQUENCE [LARGE SCALE GENOMIC DNA]</scope>
    <source>
        <strain evidence="12 13">FB218</strain>
    </source>
</reference>
<feature type="transmembrane region" description="Helical" evidence="10">
    <location>
        <begin position="12"/>
        <end position="35"/>
    </location>
</feature>
<dbReference type="RefSeq" id="WP_212218391.1">
    <property type="nucleotide sequence ID" value="NZ_JAGUCO010000023.1"/>
</dbReference>
<protein>
    <submittedName>
        <fullName evidence="12">Mevalonate kinase</fullName>
    </submittedName>
</protein>
<evidence type="ECO:0000259" key="11">
    <source>
        <dbReference type="Pfam" id="PF00288"/>
    </source>
</evidence>
<comment type="caution">
    <text evidence="12">The sequence shown here is derived from an EMBL/GenBank/DDBJ whole genome shotgun (WGS) entry which is preliminary data.</text>
</comment>
<keyword evidence="10" id="KW-1133">Transmembrane helix</keyword>
<keyword evidence="5 12" id="KW-0418">Kinase</keyword>
<keyword evidence="10" id="KW-0812">Transmembrane</keyword>
<gene>
    <name evidence="12" type="ORF">KEM10_19475</name>
</gene>
<dbReference type="PANTHER" id="PTHR43290">
    <property type="entry name" value="MEVALONATE KINASE"/>
    <property type="match status" value="1"/>
</dbReference>
<keyword evidence="2" id="KW-0444">Lipid biosynthesis</keyword>
<evidence type="ECO:0000313" key="12">
    <source>
        <dbReference type="EMBL" id="MBS2100476.1"/>
    </source>
</evidence>
<evidence type="ECO:0000256" key="7">
    <source>
        <dbReference type="ARBA" id="ARBA00022842"/>
    </source>
</evidence>
<evidence type="ECO:0000256" key="2">
    <source>
        <dbReference type="ARBA" id="ARBA00022516"/>
    </source>
</evidence>
<evidence type="ECO:0000256" key="3">
    <source>
        <dbReference type="ARBA" id="ARBA00022679"/>
    </source>
</evidence>
<sequence>MGIKKAKKEIYYSKVMLFGEYSIILGSMGLTIPYAHFNGELKFINKTSYTDLDFAQNSNQQIRELNNYISDLKKNKQLLHDFNSEKLAKDLDDGLYFESSIPEGYGLGSSGALVAALYNEYTLDRIESRAGIKMSEMLELKKNFAQIESFYHGTSSGIDPLICYLKHPLVLENKNQISSVGIPRKDILDEDAIFLINSGKPGKTAPLVKLFMEKIKDSSFLKAIEDELIPMTNTCIENMLKGNLNTVFTILKQLSAFQLDKLPEMIPASFKEIWKYGLKSDDFTLKLCGSGGGGFILGFTRKYSTTKAYFNELGLEMIPVYREVIK</sequence>
<dbReference type="PANTHER" id="PTHR43290:SF2">
    <property type="entry name" value="MEVALONATE KINASE"/>
    <property type="match status" value="1"/>
</dbReference>
<dbReference type="GO" id="GO:0016301">
    <property type="term" value="F:kinase activity"/>
    <property type="evidence" value="ECO:0007669"/>
    <property type="project" value="UniProtKB-KW"/>
</dbReference>
<evidence type="ECO:0000313" key="13">
    <source>
        <dbReference type="Proteomes" id="UP000708576"/>
    </source>
</evidence>
<keyword evidence="3" id="KW-0808">Transferase</keyword>